<keyword evidence="2" id="KW-0472">Membrane</keyword>
<keyword evidence="2" id="KW-1133">Transmembrane helix</keyword>
<dbReference type="PATRIC" id="fig|56107.3.peg.631"/>
<evidence type="ECO:0000256" key="1">
    <source>
        <dbReference type="SAM" id="MobiDB-lite"/>
    </source>
</evidence>
<reference evidence="3 4" key="1">
    <citation type="submission" date="2012-06" db="EMBL/GenBank/DDBJ databases">
        <title>Finished chromosome of genome of Cylindrospermum stagnale PCC 7417.</title>
        <authorList>
            <consortium name="US DOE Joint Genome Institute"/>
            <person name="Gugger M."/>
            <person name="Coursin T."/>
            <person name="Rippka R."/>
            <person name="Tandeau De Marsac N."/>
            <person name="Huntemann M."/>
            <person name="Wei C.-L."/>
            <person name="Han J."/>
            <person name="Detter J.C."/>
            <person name="Han C."/>
            <person name="Tapia R."/>
            <person name="Chen A."/>
            <person name="Kyrpides N."/>
            <person name="Mavromatis K."/>
            <person name="Markowitz V."/>
            <person name="Szeto E."/>
            <person name="Ivanova N."/>
            <person name="Pagani I."/>
            <person name="Pati A."/>
            <person name="Goodwin L."/>
            <person name="Nordberg H.P."/>
            <person name="Cantor M.N."/>
            <person name="Hua S.X."/>
            <person name="Woyke T."/>
            <person name="Kerfeld C.A."/>
        </authorList>
    </citation>
    <scope>NUCLEOTIDE SEQUENCE [LARGE SCALE GENOMIC DNA]</scope>
    <source>
        <strain evidence="3 4">PCC 7417</strain>
    </source>
</reference>
<organism evidence="3 4">
    <name type="scientific">Cylindrospermum stagnale PCC 7417</name>
    <dbReference type="NCBI Taxonomy" id="56107"/>
    <lineage>
        <taxon>Bacteria</taxon>
        <taxon>Bacillati</taxon>
        <taxon>Cyanobacteriota</taxon>
        <taxon>Cyanophyceae</taxon>
        <taxon>Nostocales</taxon>
        <taxon>Nostocaceae</taxon>
        <taxon>Cylindrospermum</taxon>
    </lineage>
</organism>
<feature type="transmembrane region" description="Helical" evidence="2">
    <location>
        <begin position="39"/>
        <end position="68"/>
    </location>
</feature>
<gene>
    <name evidence="3" type="ORF">Cylst_0565</name>
</gene>
<proteinExistence type="predicted"/>
<keyword evidence="4" id="KW-1185">Reference proteome</keyword>
<name>K9WR84_9NOST</name>
<accession>K9WR84</accession>
<keyword evidence="2" id="KW-0812">Transmembrane</keyword>
<dbReference type="OrthoDB" id="473580at2"/>
<dbReference type="AlphaFoldDB" id="K9WR84"/>
<evidence type="ECO:0000313" key="4">
    <source>
        <dbReference type="Proteomes" id="UP000010475"/>
    </source>
</evidence>
<evidence type="ECO:0000313" key="3">
    <source>
        <dbReference type="EMBL" id="AFZ22900.1"/>
    </source>
</evidence>
<protein>
    <submittedName>
        <fullName evidence="3">Uncharacterized protein</fullName>
    </submittedName>
</protein>
<sequence>MANRWRKLKPRANKLNPPHKSATKRVADKPQKKSPRGGWLSTTLALVFLLASGGLIMAFTWISILYIFNPDQLGWLNKILPAWAQIPLGNRERPKTLKEIQVGLSTQKQIAGETLFLDEAAQNSFLLPVFQQRANCQSDCQEIVELRVYQRSDDLEFQSQPETYYYLATQLPITEAEESFVDSPWLKAASETQDAKVSLPLTDVKRFEDQTPSSGAWFSLRGQRQQGANAIAYGYIVYYNPERTNLYQMLSWSSLSGQPPKWQQVTGGGVKELVLDQTVGLEPHLQVYQVEPVKLFLKPIQLEEITLKPPALDDSAYKNALLLARSGLWTPAFEWLKFIQKQRQGALPAAAQAQMDLIRLHSQLTKTQADKNWASPSQQVLADLMDGRWTKALQVFEASPNNVQEIGSLLKTHRERLWNRAAAALQVNPNKPEVQAWVSLMIAIRQGESSANSWLQSQPKITPKTLAYIQGLLAKLNGEVTKSQFPSPHPSQIVGSVRKIMQVNQGEWLKPEPTAELKLTDNQVWYQVQVSAFHNGQSWLNAPFGNLRLPKNSPGRFLWESLGLSSDSAIKIVVWLPNGEQQITTATIKAVQLRGGVLRLLAAGELITQIQNNALQSKPLALTDAALEWVQPSPITFQELYQQNPQRVKAMLPTVWRSLQQSGDFLPGAIPTFQQMQEKLGDWPVQVIDLTNNGSPEVVLTISQAAIASLNQQVSGKLAVVKNQAHPRTLIVSDSGKVIYTDFRINSPQKLIAIANLGDGQSLALLVENPDSYSLKRWSETNQRFE</sequence>
<dbReference type="STRING" id="56107.Cylst_0565"/>
<feature type="region of interest" description="Disordered" evidence="1">
    <location>
        <begin position="1"/>
        <end position="37"/>
    </location>
</feature>
<dbReference type="RefSeq" id="WP_015206157.1">
    <property type="nucleotide sequence ID" value="NC_019757.1"/>
</dbReference>
<dbReference type="Proteomes" id="UP000010475">
    <property type="component" value="Chromosome"/>
</dbReference>
<evidence type="ECO:0000256" key="2">
    <source>
        <dbReference type="SAM" id="Phobius"/>
    </source>
</evidence>
<dbReference type="KEGG" id="csg:Cylst_0565"/>
<feature type="compositionally biased region" description="Basic residues" evidence="1">
    <location>
        <begin position="1"/>
        <end position="12"/>
    </location>
</feature>
<dbReference type="HOGENOM" id="CLU_020118_0_0_3"/>
<dbReference type="eggNOG" id="ENOG502Z8G0">
    <property type="taxonomic scope" value="Bacteria"/>
</dbReference>
<dbReference type="EMBL" id="CP003642">
    <property type="protein sequence ID" value="AFZ22900.1"/>
    <property type="molecule type" value="Genomic_DNA"/>
</dbReference>